<dbReference type="InterPro" id="IPR050123">
    <property type="entry name" value="Prok_molybdopt-oxidoreductase"/>
</dbReference>
<dbReference type="Gene3D" id="3.40.50.740">
    <property type="match status" value="1"/>
</dbReference>
<dbReference type="Pfam" id="PF00384">
    <property type="entry name" value="Molybdopterin"/>
    <property type="match status" value="1"/>
</dbReference>
<keyword evidence="13" id="KW-1185">Reference proteome</keyword>
<feature type="domain" description="Molybdopterin dinucleotide-binding" evidence="11">
    <location>
        <begin position="649"/>
        <end position="703"/>
    </location>
</feature>
<dbReference type="InterPro" id="IPR041953">
    <property type="entry name" value="YdeP_MopB"/>
</dbReference>
<gene>
    <name evidence="12" type="ORF">PGB34_09610</name>
</gene>
<dbReference type="InterPro" id="IPR009010">
    <property type="entry name" value="Asp_de-COase-like_dom_sf"/>
</dbReference>
<evidence type="ECO:0000256" key="9">
    <source>
        <dbReference type="ARBA" id="ARBA00023014"/>
    </source>
</evidence>
<reference evidence="12" key="1">
    <citation type="submission" date="2023-01" db="EMBL/GenBank/DDBJ databases">
        <title>Xenophilus mangrovi sp. nov., isolated from soil of Mangrove nature reserve.</title>
        <authorList>
            <person name="Xu S."/>
            <person name="Liu Z."/>
            <person name="Xu Y."/>
        </authorList>
    </citation>
    <scope>NUCLEOTIDE SEQUENCE</scope>
    <source>
        <strain evidence="12">YW8</strain>
    </source>
</reference>
<dbReference type="EMBL" id="JAQIPB010000003">
    <property type="protein sequence ID" value="MDA7416619.1"/>
    <property type="molecule type" value="Genomic_DNA"/>
</dbReference>
<evidence type="ECO:0000313" key="13">
    <source>
        <dbReference type="Proteomes" id="UP001212602"/>
    </source>
</evidence>
<feature type="domain" description="Molybdopterin oxidoreductase" evidence="10">
    <location>
        <begin position="109"/>
        <end position="486"/>
    </location>
</feature>
<evidence type="ECO:0000256" key="8">
    <source>
        <dbReference type="ARBA" id="ARBA00023004"/>
    </source>
</evidence>
<dbReference type="Gene3D" id="2.40.40.20">
    <property type="match status" value="1"/>
</dbReference>
<evidence type="ECO:0000256" key="1">
    <source>
        <dbReference type="ARBA" id="ARBA00001942"/>
    </source>
</evidence>
<dbReference type="InterPro" id="IPR010046">
    <property type="entry name" value="Mopterin_OxRdtse_a_bac"/>
</dbReference>
<dbReference type="GO" id="GO:0016020">
    <property type="term" value="C:membrane"/>
    <property type="evidence" value="ECO:0007669"/>
    <property type="project" value="TreeGrafter"/>
</dbReference>
<dbReference type="SUPFAM" id="SSF50692">
    <property type="entry name" value="ADC-like"/>
    <property type="match status" value="1"/>
</dbReference>
<dbReference type="GO" id="GO:0030151">
    <property type="term" value="F:molybdenum ion binding"/>
    <property type="evidence" value="ECO:0007669"/>
    <property type="project" value="InterPro"/>
</dbReference>
<keyword evidence="5" id="KW-0500">Molybdenum</keyword>
<comment type="cofactor">
    <cofactor evidence="1">
        <name>Mo-bis(molybdopterin guanine dinucleotide)</name>
        <dbReference type="ChEBI" id="CHEBI:60539"/>
    </cofactor>
</comment>
<comment type="caution">
    <text evidence="12">The sequence shown here is derived from an EMBL/GenBank/DDBJ whole genome shotgun (WGS) entry which is preliminary data.</text>
</comment>
<dbReference type="SUPFAM" id="SSF53706">
    <property type="entry name" value="Formate dehydrogenase/DMSO reductase, domains 1-3"/>
    <property type="match status" value="1"/>
</dbReference>
<dbReference type="GO" id="GO:1990204">
    <property type="term" value="C:oxidoreductase complex"/>
    <property type="evidence" value="ECO:0007669"/>
    <property type="project" value="UniProtKB-ARBA"/>
</dbReference>
<dbReference type="GO" id="GO:0043546">
    <property type="term" value="F:molybdopterin cofactor binding"/>
    <property type="evidence" value="ECO:0007669"/>
    <property type="project" value="InterPro"/>
</dbReference>
<dbReference type="PANTHER" id="PTHR43105">
    <property type="entry name" value="RESPIRATORY NITRATE REDUCTASE"/>
    <property type="match status" value="1"/>
</dbReference>
<dbReference type="Proteomes" id="UP001212602">
    <property type="component" value="Unassembled WGS sequence"/>
</dbReference>
<evidence type="ECO:0000256" key="6">
    <source>
        <dbReference type="ARBA" id="ARBA00022723"/>
    </source>
</evidence>
<dbReference type="InterPro" id="IPR037951">
    <property type="entry name" value="MopB_CT_YdeP"/>
</dbReference>
<dbReference type="GO" id="GO:0045333">
    <property type="term" value="P:cellular respiration"/>
    <property type="evidence" value="ECO:0007669"/>
    <property type="project" value="UniProtKB-ARBA"/>
</dbReference>
<evidence type="ECO:0000259" key="10">
    <source>
        <dbReference type="Pfam" id="PF00384"/>
    </source>
</evidence>
<dbReference type="NCBIfam" id="TIGR01701">
    <property type="entry name" value="Fdhalpha-like"/>
    <property type="match status" value="1"/>
</dbReference>
<keyword evidence="9" id="KW-0411">Iron-sulfur</keyword>
<dbReference type="RefSeq" id="WP_271427857.1">
    <property type="nucleotide sequence ID" value="NZ_JAQIPB010000003.1"/>
</dbReference>
<evidence type="ECO:0000256" key="5">
    <source>
        <dbReference type="ARBA" id="ARBA00022505"/>
    </source>
</evidence>
<dbReference type="Gene3D" id="3.40.228.10">
    <property type="entry name" value="Dimethylsulfoxide Reductase, domain 2"/>
    <property type="match status" value="1"/>
</dbReference>
<dbReference type="CDD" id="cd02767">
    <property type="entry name" value="MopB_ydeP"/>
    <property type="match status" value="1"/>
</dbReference>
<dbReference type="Pfam" id="PF01568">
    <property type="entry name" value="Molydop_binding"/>
    <property type="match status" value="1"/>
</dbReference>
<organism evidence="12 13">
    <name type="scientific">Xenophilus arseniciresistens</name>
    <dbReference type="NCBI Taxonomy" id="1283306"/>
    <lineage>
        <taxon>Bacteria</taxon>
        <taxon>Pseudomonadati</taxon>
        <taxon>Pseudomonadota</taxon>
        <taxon>Betaproteobacteria</taxon>
        <taxon>Burkholderiales</taxon>
        <taxon>Comamonadaceae</taxon>
        <taxon>Xenophilus</taxon>
    </lineage>
</organism>
<keyword evidence="4" id="KW-0004">4Fe-4S</keyword>
<dbReference type="InterPro" id="IPR006656">
    <property type="entry name" value="Mopterin_OxRdtase"/>
</dbReference>
<keyword evidence="6" id="KW-0479">Metal-binding</keyword>
<sequence>MNEQKIEFYKGPAGGWGALNSVKNALLRQDIPIKGAKTLLSANQPDGFDCPGCAWPDRNHHSTFEFCENGAKAVAAEATARRAGPELFAKYTVTELLQQSDFWLEDQGRLTHPMVYDAESDKYLPIHWDSAFALIARHLNGLPDPNQAIFYTSGRASNEAAFLYQLFVREYGTNNFPDCSNMCHEPSGSGMRPQIGVGKGTVTLQDFEAADAIFIFGQNPGTNHPRMLAELRDASRRGARIVSFNPLRERGLERFQDPQSKMEMATLGSTPISSHYFQLRVGGDLAVVKGMAKHLLERQEAGESVLDAEFIAQHTVGFDAVADDIRAEPWDVIVEESGLTQEQIRAAADVYIGARSAIFCWGMGITQHMHSVATIQMMGNLLLMRGNVGRPGAGFCPVRGHSNVQGDRTMGIWEKPPAALLDRLGQVFGFEPPRAHGYDTVEAIQAMLDGKGKVFFALGGNFAAATPDTHATWRALRQCDLTVHVTTKLNRSHVVHGRQALILPCLGRTEIDMQFGGPQGVTVEDSMSMVHISSGINPPASEHLLSEPAIVARLADATLAGRSRTPWLWLIEDYARIRDKIEAVFDDFKDFNTRVAQPGGFRLRNTASERVWATPTGKATFFAHPVPRDTPTHRARRRMQGKQRDAIVFTLFTTRSHDQYNTTVYGMDDRYRGVFGQRRVVFIHPEDIRALGMKDGDWVDLMTVWDDGPEPSAGPPGHAVPGVGGTVRRADKFKLVAYDIPRGNLAAYYPETNPLVPLSATAIAAGTPTSKAIPVLLVPHRGELADGAVASEAATTAA</sequence>
<dbReference type="GO" id="GO:0008863">
    <property type="term" value="F:formate dehydrogenase (NAD+) activity"/>
    <property type="evidence" value="ECO:0007669"/>
    <property type="project" value="InterPro"/>
</dbReference>
<keyword evidence="8" id="KW-0408">Iron</keyword>
<dbReference type="CDD" id="cd02787">
    <property type="entry name" value="MopB_CT_ydeP"/>
    <property type="match status" value="1"/>
</dbReference>
<evidence type="ECO:0000256" key="4">
    <source>
        <dbReference type="ARBA" id="ARBA00022485"/>
    </source>
</evidence>
<protein>
    <submittedName>
        <fullName evidence="12">FdhF/YdeP family oxidoreductase</fullName>
    </submittedName>
</protein>
<evidence type="ECO:0000256" key="7">
    <source>
        <dbReference type="ARBA" id="ARBA00023002"/>
    </source>
</evidence>
<comment type="cofactor">
    <cofactor evidence="2">
        <name>[4Fe-4S] cluster</name>
        <dbReference type="ChEBI" id="CHEBI:49883"/>
    </cofactor>
</comment>
<evidence type="ECO:0000256" key="3">
    <source>
        <dbReference type="ARBA" id="ARBA00010312"/>
    </source>
</evidence>
<evidence type="ECO:0000256" key="2">
    <source>
        <dbReference type="ARBA" id="ARBA00001966"/>
    </source>
</evidence>
<dbReference type="PIRSF" id="PIRSF000144">
    <property type="entry name" value="CbbBc"/>
    <property type="match status" value="1"/>
</dbReference>
<dbReference type="InterPro" id="IPR006657">
    <property type="entry name" value="MoPterin_dinucl-bd_dom"/>
</dbReference>
<dbReference type="GO" id="GO:0051539">
    <property type="term" value="F:4 iron, 4 sulfur cluster binding"/>
    <property type="evidence" value="ECO:0007669"/>
    <property type="project" value="UniProtKB-KW"/>
</dbReference>
<evidence type="ECO:0000259" key="11">
    <source>
        <dbReference type="Pfam" id="PF01568"/>
    </source>
</evidence>
<keyword evidence="7" id="KW-0560">Oxidoreductase</keyword>
<dbReference type="AlphaFoldDB" id="A0AAE3N8P7"/>
<accession>A0AAE3N8P7</accession>
<dbReference type="PANTHER" id="PTHR43105:SF4">
    <property type="entry name" value="PROTEIN YDEP"/>
    <property type="match status" value="1"/>
</dbReference>
<proteinExistence type="inferred from homology"/>
<name>A0AAE3N8P7_9BURK</name>
<comment type="similarity">
    <text evidence="3">Belongs to the prokaryotic molybdopterin-containing oxidoreductase family.</text>
</comment>
<evidence type="ECO:0000313" key="12">
    <source>
        <dbReference type="EMBL" id="MDA7416619.1"/>
    </source>
</evidence>